<evidence type="ECO:0000256" key="5">
    <source>
        <dbReference type="ARBA" id="ARBA00022729"/>
    </source>
</evidence>
<keyword evidence="5 7" id="KW-0732">Signal</keyword>
<dbReference type="GO" id="GO:0010052">
    <property type="term" value="P:guard cell differentiation"/>
    <property type="evidence" value="ECO:0007669"/>
    <property type="project" value="UniProtKB-UniRule"/>
</dbReference>
<evidence type="ECO:0000256" key="3">
    <source>
        <dbReference type="ARBA" id="ARBA00022473"/>
    </source>
</evidence>
<keyword evidence="6" id="KW-1015">Disulfide bond</keyword>
<evidence type="ECO:0000256" key="4">
    <source>
        <dbReference type="ARBA" id="ARBA00022525"/>
    </source>
</evidence>
<dbReference type="GO" id="GO:0005576">
    <property type="term" value="C:extracellular region"/>
    <property type="evidence" value="ECO:0007669"/>
    <property type="project" value="UniProtKB-SubCell"/>
</dbReference>
<proteinExistence type="inferred from homology"/>
<accession>A0A7N0UQJ4</accession>
<keyword evidence="3 7" id="KW-0217">Developmental protein</keyword>
<dbReference type="Gramene" id="Kaladp0076s0356.1.v1.1">
    <property type="protein sequence ID" value="Kaladp0076s0356.1.v1.1"/>
    <property type="gene ID" value="Kaladp0076s0356.v1.1"/>
</dbReference>
<evidence type="ECO:0000256" key="2">
    <source>
        <dbReference type="ARBA" id="ARBA00008127"/>
    </source>
</evidence>
<dbReference type="PANTHER" id="PTHR33109:SF6">
    <property type="entry name" value="EPIDERMAL PATTERNING FACTOR-LIKE PROTEIN 7-RELATED"/>
    <property type="match status" value="1"/>
</dbReference>
<keyword evidence="9" id="KW-1185">Reference proteome</keyword>
<sequence>MTSLSASEVFLRVALLLVAVLTINALRLPPDSHRSSLVRISSKQVQVHLHVHPKESEGEDLGVELFPTGSSLPDCTHACGACNPCKRVMVSFECSIAESCPVVYRCICKGKYYHVPSN</sequence>
<dbReference type="Proteomes" id="UP000594263">
    <property type="component" value="Unplaced"/>
</dbReference>
<feature type="chain" id="PRO_5029947961" description="Epidermal patterning factor-like protein" evidence="7">
    <location>
        <begin position="26"/>
        <end position="118"/>
    </location>
</feature>
<protein>
    <recommendedName>
        <fullName evidence="7">Epidermal patterning factor-like protein</fullName>
    </recommendedName>
</protein>
<dbReference type="EnsemblPlants" id="Kaladp0076s0356.1.v1.1">
    <property type="protein sequence ID" value="Kaladp0076s0356.1.v1.1"/>
    <property type="gene ID" value="Kaladp0076s0356.v1.1"/>
</dbReference>
<evidence type="ECO:0000256" key="7">
    <source>
        <dbReference type="RuleBase" id="RU367102"/>
    </source>
</evidence>
<name>A0A7N0UQJ4_KALFE</name>
<feature type="signal peptide" evidence="7">
    <location>
        <begin position="1"/>
        <end position="25"/>
    </location>
</feature>
<organism evidence="8 9">
    <name type="scientific">Kalanchoe fedtschenkoi</name>
    <name type="common">Lavender scallops</name>
    <name type="synonym">South American air plant</name>
    <dbReference type="NCBI Taxonomy" id="63787"/>
    <lineage>
        <taxon>Eukaryota</taxon>
        <taxon>Viridiplantae</taxon>
        <taxon>Streptophyta</taxon>
        <taxon>Embryophyta</taxon>
        <taxon>Tracheophyta</taxon>
        <taxon>Spermatophyta</taxon>
        <taxon>Magnoliopsida</taxon>
        <taxon>eudicotyledons</taxon>
        <taxon>Gunneridae</taxon>
        <taxon>Pentapetalae</taxon>
        <taxon>Saxifragales</taxon>
        <taxon>Crassulaceae</taxon>
        <taxon>Kalanchoe</taxon>
    </lineage>
</organism>
<keyword evidence="4 7" id="KW-0964">Secreted</keyword>
<comment type="subcellular location">
    <subcellularLocation>
        <location evidence="1 7">Secreted</location>
    </subcellularLocation>
</comment>
<evidence type="ECO:0000313" key="9">
    <source>
        <dbReference type="Proteomes" id="UP000594263"/>
    </source>
</evidence>
<comment type="similarity">
    <text evidence="2 7">Belongs to the plant cysteine rich small secretory peptide family. Epidermal patterning factor subfamily.</text>
</comment>
<dbReference type="PANTHER" id="PTHR33109">
    <property type="entry name" value="EPIDERMAL PATTERNING FACTOR-LIKE PROTEIN 4"/>
    <property type="match status" value="1"/>
</dbReference>
<evidence type="ECO:0000313" key="8">
    <source>
        <dbReference type="EnsemblPlants" id="Kaladp0076s0356.1.v1.1"/>
    </source>
</evidence>
<comment type="function">
    <text evidence="7">Controls stomatal patterning.</text>
</comment>
<evidence type="ECO:0000256" key="1">
    <source>
        <dbReference type="ARBA" id="ARBA00004613"/>
    </source>
</evidence>
<reference evidence="8" key="1">
    <citation type="submission" date="2021-01" db="UniProtKB">
        <authorList>
            <consortium name="EnsemblPlants"/>
        </authorList>
    </citation>
    <scope>IDENTIFICATION</scope>
</reference>
<dbReference type="Pfam" id="PF17181">
    <property type="entry name" value="EPF"/>
    <property type="match status" value="1"/>
</dbReference>
<evidence type="ECO:0000256" key="6">
    <source>
        <dbReference type="ARBA" id="ARBA00023157"/>
    </source>
</evidence>
<dbReference type="InterPro" id="IPR039455">
    <property type="entry name" value="EPFL"/>
</dbReference>
<dbReference type="AlphaFoldDB" id="A0A7N0UQJ4"/>